<organism evidence="2 3">
    <name type="scientific">Saccharopolyspora antimicrobica</name>
    <dbReference type="NCBI Taxonomy" id="455193"/>
    <lineage>
        <taxon>Bacteria</taxon>
        <taxon>Bacillati</taxon>
        <taxon>Actinomycetota</taxon>
        <taxon>Actinomycetes</taxon>
        <taxon>Pseudonocardiales</taxon>
        <taxon>Pseudonocardiaceae</taxon>
        <taxon>Saccharopolyspora</taxon>
    </lineage>
</organism>
<name>A0A1I4VKV8_9PSEU</name>
<dbReference type="OrthoDB" id="3691380at2"/>
<evidence type="ECO:0000313" key="3">
    <source>
        <dbReference type="Proteomes" id="UP000199398"/>
    </source>
</evidence>
<dbReference type="EMBL" id="RBXX01000002">
    <property type="protein sequence ID" value="RKT86358.1"/>
    <property type="molecule type" value="Genomic_DNA"/>
</dbReference>
<evidence type="ECO:0000313" key="2">
    <source>
        <dbReference type="EMBL" id="SFN01770.1"/>
    </source>
</evidence>
<proteinExistence type="predicted"/>
<accession>A0A1I4VKV8</accession>
<dbReference type="AlphaFoldDB" id="A0A1I4VKV8"/>
<dbReference type="Proteomes" id="UP000199398">
    <property type="component" value="Unassembled WGS sequence"/>
</dbReference>
<dbReference type="Proteomes" id="UP000270697">
    <property type="component" value="Unassembled WGS sequence"/>
</dbReference>
<reference evidence="1 4" key="2">
    <citation type="submission" date="2018-10" db="EMBL/GenBank/DDBJ databases">
        <title>Sequencing the genomes of 1000 actinobacteria strains.</title>
        <authorList>
            <person name="Klenk H.-P."/>
        </authorList>
    </citation>
    <scope>NUCLEOTIDE SEQUENCE [LARGE SCALE GENOMIC DNA]</scope>
    <source>
        <strain evidence="1 4">DSM 45119</strain>
    </source>
</reference>
<reference evidence="2 3" key="1">
    <citation type="submission" date="2016-10" db="EMBL/GenBank/DDBJ databases">
        <authorList>
            <person name="de Groot N.N."/>
        </authorList>
    </citation>
    <scope>NUCLEOTIDE SEQUENCE [LARGE SCALE GENOMIC DNA]</scope>
    <source>
        <strain evidence="2 3">CPCC 201259</strain>
    </source>
</reference>
<protein>
    <submittedName>
        <fullName evidence="2">Uncharacterized protein</fullName>
    </submittedName>
</protein>
<keyword evidence="4" id="KW-1185">Reference proteome</keyword>
<dbReference type="EMBL" id="FOUP01000002">
    <property type="protein sequence ID" value="SFN01770.1"/>
    <property type="molecule type" value="Genomic_DNA"/>
</dbReference>
<sequence>MFLSEINESVRQRLDDVARIVNDGDDHAVTEVARSEVPHLVGAVWALLAEHQPNELGECPACSRGMWRWQRPWRRPTSPCKAYLSAWRALFDEARDEPRHASH</sequence>
<gene>
    <name evidence="1" type="ORF">ATL45_4723</name>
    <name evidence="2" type="ORF">SAMN05421805_102254</name>
</gene>
<evidence type="ECO:0000313" key="1">
    <source>
        <dbReference type="EMBL" id="RKT86358.1"/>
    </source>
</evidence>
<dbReference type="STRING" id="455193.SAMN05421805_102254"/>
<evidence type="ECO:0000313" key="4">
    <source>
        <dbReference type="Proteomes" id="UP000270697"/>
    </source>
</evidence>